<feature type="transmembrane region" description="Helical" evidence="1">
    <location>
        <begin position="33"/>
        <end position="51"/>
    </location>
</feature>
<dbReference type="EMBL" id="QUBQ01000001">
    <property type="protein sequence ID" value="REK76318.1"/>
    <property type="molecule type" value="Genomic_DNA"/>
</dbReference>
<name>A0A371PJC3_9BACL</name>
<evidence type="ECO:0000256" key="1">
    <source>
        <dbReference type="SAM" id="Phobius"/>
    </source>
</evidence>
<keyword evidence="3" id="KW-1185">Reference proteome</keyword>
<evidence type="ECO:0000313" key="2">
    <source>
        <dbReference type="EMBL" id="REK76318.1"/>
    </source>
</evidence>
<dbReference type="AlphaFoldDB" id="A0A371PJC3"/>
<dbReference type="RefSeq" id="WP_116043186.1">
    <property type="nucleotide sequence ID" value="NZ_QUBQ01000001.1"/>
</dbReference>
<feature type="transmembrane region" description="Helical" evidence="1">
    <location>
        <begin position="182"/>
        <end position="200"/>
    </location>
</feature>
<keyword evidence="1" id="KW-1133">Transmembrane helix</keyword>
<organism evidence="2 3">
    <name type="scientific">Paenibacillus paeoniae</name>
    <dbReference type="NCBI Taxonomy" id="2292705"/>
    <lineage>
        <taxon>Bacteria</taxon>
        <taxon>Bacillati</taxon>
        <taxon>Bacillota</taxon>
        <taxon>Bacilli</taxon>
        <taxon>Bacillales</taxon>
        <taxon>Paenibacillaceae</taxon>
        <taxon>Paenibacillus</taxon>
    </lineage>
</organism>
<feature type="transmembrane region" description="Helical" evidence="1">
    <location>
        <begin position="121"/>
        <end position="139"/>
    </location>
</feature>
<feature type="transmembrane region" description="Helical" evidence="1">
    <location>
        <begin position="89"/>
        <end position="109"/>
    </location>
</feature>
<dbReference type="OrthoDB" id="2678566at2"/>
<feature type="transmembrane region" description="Helical" evidence="1">
    <location>
        <begin position="57"/>
        <end position="77"/>
    </location>
</feature>
<comment type="caution">
    <text evidence="2">The sequence shown here is derived from an EMBL/GenBank/DDBJ whole genome shotgun (WGS) entry which is preliminary data.</text>
</comment>
<proteinExistence type="predicted"/>
<feature type="transmembrane region" description="Helical" evidence="1">
    <location>
        <begin position="6"/>
        <end position="26"/>
    </location>
</feature>
<gene>
    <name evidence="2" type="ORF">DX130_04530</name>
</gene>
<sequence>MWNVLVSMIFATIEGLAVYALMLYIFRFDLRKYIIPALIIITLTNLQSYFILESIEVSYFVPVINILFSVLFMKFIAGLPIIGALASGAIGFLAFSLLQFIIVSTLFGSLEGLNDQDYTRYQIQLLTGVLGVVIGKLLYKFGIGFTHEFEKLEFKYERQIVYGISLFFITAFFFIMNSKNLFLTGMFFIGSMSIFLYYAIKKEREN</sequence>
<keyword evidence="1" id="KW-0472">Membrane</keyword>
<reference evidence="2 3" key="1">
    <citation type="submission" date="2018-08" db="EMBL/GenBank/DDBJ databases">
        <title>Paenibacillus sp. M4BSY-1, whole genome shotgun sequence.</title>
        <authorList>
            <person name="Tuo L."/>
        </authorList>
    </citation>
    <scope>NUCLEOTIDE SEQUENCE [LARGE SCALE GENOMIC DNA]</scope>
    <source>
        <strain evidence="2 3">M4BSY-1</strain>
    </source>
</reference>
<dbReference type="Proteomes" id="UP000261905">
    <property type="component" value="Unassembled WGS sequence"/>
</dbReference>
<protein>
    <submittedName>
        <fullName evidence="2">Uncharacterized protein</fullName>
    </submittedName>
</protein>
<evidence type="ECO:0000313" key="3">
    <source>
        <dbReference type="Proteomes" id="UP000261905"/>
    </source>
</evidence>
<feature type="transmembrane region" description="Helical" evidence="1">
    <location>
        <begin position="160"/>
        <end position="176"/>
    </location>
</feature>
<accession>A0A371PJC3</accession>
<keyword evidence="1" id="KW-0812">Transmembrane</keyword>